<accession>A0A6I4SMU1</accession>
<protein>
    <submittedName>
        <fullName evidence="2">Uncharacterized protein</fullName>
    </submittedName>
</protein>
<dbReference type="Proteomes" id="UP000468943">
    <property type="component" value="Unassembled WGS sequence"/>
</dbReference>
<reference evidence="2 3" key="1">
    <citation type="submission" date="2019-12" db="EMBL/GenBank/DDBJ databases">
        <title>Genomic-based taxomic classification of the family Erythrobacteraceae.</title>
        <authorList>
            <person name="Xu L."/>
        </authorList>
    </citation>
    <scope>NUCLEOTIDE SEQUENCE [LARGE SCALE GENOMIC DNA]</scope>
    <source>
        <strain evidence="2 3">JCM 17802</strain>
    </source>
</reference>
<evidence type="ECO:0000313" key="2">
    <source>
        <dbReference type="EMBL" id="MXO57063.1"/>
    </source>
</evidence>
<dbReference type="AlphaFoldDB" id="A0A6I4SMU1"/>
<keyword evidence="3" id="KW-1185">Reference proteome</keyword>
<dbReference type="RefSeq" id="WP_160598194.1">
    <property type="nucleotide sequence ID" value="NZ_WTYS01000001.1"/>
</dbReference>
<evidence type="ECO:0000313" key="3">
    <source>
        <dbReference type="Proteomes" id="UP000468943"/>
    </source>
</evidence>
<dbReference type="EMBL" id="WTYS01000001">
    <property type="protein sequence ID" value="MXO57063.1"/>
    <property type="molecule type" value="Genomic_DNA"/>
</dbReference>
<evidence type="ECO:0000256" key="1">
    <source>
        <dbReference type="SAM" id="Phobius"/>
    </source>
</evidence>
<proteinExistence type="predicted"/>
<keyword evidence="1" id="KW-0472">Membrane</keyword>
<feature type="transmembrane region" description="Helical" evidence="1">
    <location>
        <begin position="72"/>
        <end position="88"/>
    </location>
</feature>
<gene>
    <name evidence="2" type="ORF">GRI36_09215</name>
</gene>
<comment type="caution">
    <text evidence="2">The sequence shown here is derived from an EMBL/GenBank/DDBJ whole genome shotgun (WGS) entry which is preliminary data.</text>
</comment>
<keyword evidence="1" id="KW-0812">Transmembrane</keyword>
<organism evidence="2 3">
    <name type="scientific">Pontixanthobacter gangjinensis</name>
    <dbReference type="NCBI Taxonomy" id="1028742"/>
    <lineage>
        <taxon>Bacteria</taxon>
        <taxon>Pseudomonadati</taxon>
        <taxon>Pseudomonadota</taxon>
        <taxon>Alphaproteobacteria</taxon>
        <taxon>Sphingomonadales</taxon>
        <taxon>Erythrobacteraceae</taxon>
        <taxon>Pontixanthobacter</taxon>
    </lineage>
</organism>
<feature type="transmembrane region" description="Helical" evidence="1">
    <location>
        <begin position="46"/>
        <end position="65"/>
    </location>
</feature>
<sequence>MTIWMVIAGILAFVLGTWGRMCIYYEMTDSFQTPSIWKSGGVQVGTWVLTTGFSVVFAFIAAGWVRENYGEFLGAFSFGAFLFLQWAARGMAAGATCVNRQDCPH</sequence>
<name>A0A6I4SMU1_9SPHN</name>
<keyword evidence="1" id="KW-1133">Transmembrane helix</keyword>